<dbReference type="VEuPathDB" id="FungiDB:JI435_163920"/>
<dbReference type="AlphaFoldDB" id="Q0TVS0"/>
<dbReference type="KEGG" id="pno:SNOG_16392"/>
<accession>Q0TVS0</accession>
<name>Q0TVS0_PHANO</name>
<dbReference type="GeneID" id="5983440"/>
<dbReference type="Proteomes" id="UP000001055">
    <property type="component" value="Unassembled WGS sequence"/>
</dbReference>
<protein>
    <submittedName>
        <fullName evidence="1">Uncharacterized protein</fullName>
    </submittedName>
</protein>
<gene>
    <name evidence="1" type="ORF">SNOG_16392</name>
</gene>
<dbReference type="RefSeq" id="XP_001806509.1">
    <property type="nucleotide sequence ID" value="XM_001806457.1"/>
</dbReference>
<organism evidence="1 2">
    <name type="scientific">Phaeosphaeria nodorum (strain SN15 / ATCC MYA-4574 / FGSC 10173)</name>
    <name type="common">Glume blotch fungus</name>
    <name type="synonym">Parastagonospora nodorum</name>
    <dbReference type="NCBI Taxonomy" id="321614"/>
    <lineage>
        <taxon>Eukaryota</taxon>
        <taxon>Fungi</taxon>
        <taxon>Dikarya</taxon>
        <taxon>Ascomycota</taxon>
        <taxon>Pezizomycotina</taxon>
        <taxon>Dothideomycetes</taxon>
        <taxon>Pleosporomycetidae</taxon>
        <taxon>Pleosporales</taxon>
        <taxon>Pleosporineae</taxon>
        <taxon>Phaeosphaeriaceae</taxon>
        <taxon>Parastagonospora</taxon>
    </lineage>
</organism>
<dbReference type="EMBL" id="CH445371">
    <property type="protein sequence ID" value="EAT76217.1"/>
    <property type="molecule type" value="Genomic_DNA"/>
</dbReference>
<proteinExistence type="predicted"/>
<sequence length="65" mass="6984">MPATAVPPNGDHELISGAKLDTLPRFHADHAGIPCSPLEKQLVLIIEVSGAFLVRFIQPEIVLSI</sequence>
<evidence type="ECO:0000313" key="2">
    <source>
        <dbReference type="Proteomes" id="UP000001055"/>
    </source>
</evidence>
<evidence type="ECO:0000313" key="1">
    <source>
        <dbReference type="EMBL" id="EAT76217.1"/>
    </source>
</evidence>
<reference evidence="2" key="1">
    <citation type="journal article" date="2007" name="Plant Cell">
        <title>Dothideomycete-plant interactions illuminated by genome sequencing and EST analysis of the wheat pathogen Stagonospora nodorum.</title>
        <authorList>
            <person name="Hane J.K."/>
            <person name="Lowe R.G."/>
            <person name="Solomon P.S."/>
            <person name="Tan K.C."/>
            <person name="Schoch C.L."/>
            <person name="Spatafora J.W."/>
            <person name="Crous P.W."/>
            <person name="Kodira C."/>
            <person name="Birren B.W."/>
            <person name="Galagan J.E."/>
            <person name="Torriani S.F."/>
            <person name="McDonald B.A."/>
            <person name="Oliver R.P."/>
        </authorList>
    </citation>
    <scope>NUCLEOTIDE SEQUENCE [LARGE SCALE GENOMIC DNA]</scope>
    <source>
        <strain evidence="2">SN15 / ATCC MYA-4574 / FGSC 10173</strain>
    </source>
</reference>
<dbReference type="InParanoid" id="Q0TVS0"/>